<accession>A0A9P1FSE5</accession>
<evidence type="ECO:0000313" key="4">
    <source>
        <dbReference type="Proteomes" id="UP001152797"/>
    </source>
</evidence>
<dbReference type="AlphaFoldDB" id="A0A9P1FSE5"/>
<dbReference type="EMBL" id="CAMXCT020001206">
    <property type="protein sequence ID" value="CAL1141204.1"/>
    <property type="molecule type" value="Genomic_DNA"/>
</dbReference>
<feature type="compositionally biased region" description="Basic and acidic residues" evidence="1">
    <location>
        <begin position="288"/>
        <end position="312"/>
    </location>
</feature>
<dbReference type="Proteomes" id="UP001152797">
    <property type="component" value="Unassembled WGS sequence"/>
</dbReference>
<comment type="caution">
    <text evidence="2">The sequence shown here is derived from an EMBL/GenBank/DDBJ whole genome shotgun (WGS) entry which is preliminary data.</text>
</comment>
<evidence type="ECO:0000313" key="2">
    <source>
        <dbReference type="EMBL" id="CAI3987829.1"/>
    </source>
</evidence>
<proteinExistence type="predicted"/>
<name>A0A9P1FSE5_9DINO</name>
<evidence type="ECO:0000313" key="3">
    <source>
        <dbReference type="EMBL" id="CAL4775141.1"/>
    </source>
</evidence>
<reference evidence="2" key="1">
    <citation type="submission" date="2022-10" db="EMBL/GenBank/DDBJ databases">
        <authorList>
            <person name="Chen Y."/>
            <person name="Dougan E. K."/>
            <person name="Chan C."/>
            <person name="Rhodes N."/>
            <person name="Thang M."/>
        </authorList>
    </citation>
    <scope>NUCLEOTIDE SEQUENCE</scope>
</reference>
<dbReference type="EMBL" id="CAMXCT010001206">
    <property type="protein sequence ID" value="CAI3987829.1"/>
    <property type="molecule type" value="Genomic_DNA"/>
</dbReference>
<feature type="region of interest" description="Disordered" evidence="1">
    <location>
        <begin position="234"/>
        <end position="325"/>
    </location>
</feature>
<organism evidence="2">
    <name type="scientific">Cladocopium goreaui</name>
    <dbReference type="NCBI Taxonomy" id="2562237"/>
    <lineage>
        <taxon>Eukaryota</taxon>
        <taxon>Sar</taxon>
        <taxon>Alveolata</taxon>
        <taxon>Dinophyceae</taxon>
        <taxon>Suessiales</taxon>
        <taxon>Symbiodiniaceae</taxon>
        <taxon>Cladocopium</taxon>
    </lineage>
</organism>
<keyword evidence="4" id="KW-1185">Reference proteome</keyword>
<protein>
    <submittedName>
        <fullName evidence="2">Uncharacterized protein</fullName>
    </submittedName>
</protein>
<evidence type="ECO:0000256" key="1">
    <source>
        <dbReference type="SAM" id="MobiDB-lite"/>
    </source>
</evidence>
<dbReference type="EMBL" id="CAMXCT030001206">
    <property type="protein sequence ID" value="CAL4775141.1"/>
    <property type="molecule type" value="Genomic_DNA"/>
</dbReference>
<gene>
    <name evidence="2" type="ORF">C1SCF055_LOCUS15073</name>
</gene>
<feature type="compositionally biased region" description="Basic and acidic residues" evidence="1">
    <location>
        <begin position="270"/>
        <end position="280"/>
    </location>
</feature>
<feature type="compositionally biased region" description="Basic residues" evidence="1">
    <location>
        <begin position="259"/>
        <end position="269"/>
    </location>
</feature>
<sequence>MLPCRLIPLDHGYWYRYEQHVGGFHMCQFDAALLDGNELLTHLQNEQALEREAHWLHMVLDQLEGTRESMRHRIAAPAPLVLDFWVEAAMLDHLKERLARSLGENQQRQVNDVREMLWLSAARCAAVGADEHAAEVAACLRSVRLLTSGYLPQFPMRLLPESLGDGGPSESALIQEAPSEVFLQRLHTIPEEGASCEFDDASLLAPDSHFPSGSSVRSKGGALLMAIFIRSTRPEPRWSRQGQRPSGERRMSQATFVRKGGKIKQRRRSQRSDFGKARKTDKSKRKLRVDAPRRGLTEGEVGIREASSREFSDILEEMSPPKKRK</sequence>
<reference evidence="3 4" key="2">
    <citation type="submission" date="2024-05" db="EMBL/GenBank/DDBJ databases">
        <authorList>
            <person name="Chen Y."/>
            <person name="Shah S."/>
            <person name="Dougan E. K."/>
            <person name="Thang M."/>
            <person name="Chan C."/>
        </authorList>
    </citation>
    <scope>NUCLEOTIDE SEQUENCE [LARGE SCALE GENOMIC DNA]</scope>
</reference>